<dbReference type="GO" id="GO:0008783">
    <property type="term" value="F:agmatinase activity"/>
    <property type="evidence" value="ECO:0007669"/>
    <property type="project" value="TreeGrafter"/>
</dbReference>
<comment type="similarity">
    <text evidence="3">Belongs to the arginase family.</text>
</comment>
<keyword evidence="1" id="KW-0479">Metal-binding</keyword>
<proteinExistence type="inferred from homology"/>
<dbReference type="PANTHER" id="PTHR11358">
    <property type="entry name" value="ARGINASE/AGMATINASE"/>
    <property type="match status" value="1"/>
</dbReference>
<sequence length="358" mass="39239">MNGFMLNPWLDIKRIGEFIYIKNDQIGLNIKIGANYAGLIDKLRLFQPESVLKEGLSPSAFDFFRQTLILVPEGDMLWCRQGIFQQRDRLPGNPFQAALTYTDSADVLFGVGYARPVAASHPAQGPGAIRRYLKPGQADLGDIIIAPDETHQQIGARINLIVSELLHQERRPVMLGGDHSVTYHAVRAISAHRPVSLVMFDAHTDRYARAGRAEPLTHANVVQQLLDHQLVQQVMIVGVRDELMGAVPAAPDPRVTVIPACEAEFLSPSCFASMLHSDTDWYLSIDLDVLDPAFAPDVATPVIGGLSLHAARRLVRAATQHSRIVGVDVVEVCASTAPYHRTAHAAATLLEDALRSLT</sequence>
<dbReference type="GO" id="GO:0046872">
    <property type="term" value="F:metal ion binding"/>
    <property type="evidence" value="ECO:0007669"/>
    <property type="project" value="UniProtKB-KW"/>
</dbReference>
<evidence type="ECO:0000313" key="5">
    <source>
        <dbReference type="Proteomes" id="UP001185331"/>
    </source>
</evidence>
<dbReference type="RefSeq" id="WP_309859480.1">
    <property type="nucleotide sequence ID" value="NZ_JAVDQJ010000034.1"/>
</dbReference>
<keyword evidence="2" id="KW-0378">Hydrolase</keyword>
<dbReference type="PROSITE" id="PS51409">
    <property type="entry name" value="ARGINASE_2"/>
    <property type="match status" value="1"/>
</dbReference>
<dbReference type="InterPro" id="IPR023696">
    <property type="entry name" value="Ureohydrolase_dom_sf"/>
</dbReference>
<dbReference type="PANTHER" id="PTHR11358:SF26">
    <property type="entry name" value="GUANIDINO ACID HYDROLASE, MITOCHONDRIAL"/>
    <property type="match status" value="1"/>
</dbReference>
<dbReference type="Proteomes" id="UP001185331">
    <property type="component" value="Unassembled WGS sequence"/>
</dbReference>
<dbReference type="SUPFAM" id="SSF52768">
    <property type="entry name" value="Arginase/deacetylase"/>
    <property type="match status" value="1"/>
</dbReference>
<evidence type="ECO:0000256" key="1">
    <source>
        <dbReference type="ARBA" id="ARBA00022723"/>
    </source>
</evidence>
<dbReference type="EMBL" id="JAVDQK010000034">
    <property type="protein sequence ID" value="MDR6221439.1"/>
    <property type="molecule type" value="Genomic_DNA"/>
</dbReference>
<gene>
    <name evidence="4" type="ORF">J2Y00_005075</name>
</gene>
<dbReference type="AlphaFoldDB" id="A0AAE3XJ40"/>
<comment type="caution">
    <text evidence="4">The sequence shown here is derived from an EMBL/GenBank/DDBJ whole genome shotgun (WGS) entry which is preliminary data.</text>
</comment>
<reference evidence="4" key="1">
    <citation type="submission" date="2023-07" db="EMBL/GenBank/DDBJ databases">
        <title>Sorghum-associated microbial communities from plants grown in Nebraska, USA.</title>
        <authorList>
            <person name="Schachtman D."/>
        </authorList>
    </citation>
    <scope>NUCLEOTIDE SEQUENCE</scope>
    <source>
        <strain evidence="4">BE330</strain>
    </source>
</reference>
<dbReference type="Pfam" id="PF00491">
    <property type="entry name" value="Arginase"/>
    <property type="match status" value="1"/>
</dbReference>
<protein>
    <submittedName>
        <fullName evidence="4">Arginase family enzyme</fullName>
    </submittedName>
</protein>
<evidence type="ECO:0000256" key="3">
    <source>
        <dbReference type="PROSITE-ProRule" id="PRU00742"/>
    </source>
</evidence>
<dbReference type="Gene3D" id="3.40.800.10">
    <property type="entry name" value="Ureohydrolase domain"/>
    <property type="match status" value="1"/>
</dbReference>
<dbReference type="GO" id="GO:0033389">
    <property type="term" value="P:putrescine biosynthetic process from arginine, via agmatine"/>
    <property type="evidence" value="ECO:0007669"/>
    <property type="project" value="TreeGrafter"/>
</dbReference>
<name>A0AAE3XJ40_9DEIO</name>
<evidence type="ECO:0000256" key="2">
    <source>
        <dbReference type="ARBA" id="ARBA00022801"/>
    </source>
</evidence>
<accession>A0AAE3XJ40</accession>
<evidence type="ECO:0000313" key="4">
    <source>
        <dbReference type="EMBL" id="MDR6221439.1"/>
    </source>
</evidence>
<organism evidence="4 5">
    <name type="scientific">Deinococcus soli</name>
    <name type="common">ex Cha et al. 2016</name>
    <dbReference type="NCBI Taxonomy" id="1309411"/>
    <lineage>
        <taxon>Bacteria</taxon>
        <taxon>Thermotogati</taxon>
        <taxon>Deinococcota</taxon>
        <taxon>Deinococci</taxon>
        <taxon>Deinococcales</taxon>
        <taxon>Deinococcaceae</taxon>
        <taxon>Deinococcus</taxon>
    </lineage>
</organism>
<dbReference type="InterPro" id="IPR006035">
    <property type="entry name" value="Ureohydrolase"/>
</dbReference>